<dbReference type="Pfam" id="PF20209">
    <property type="entry name" value="DUF6570"/>
    <property type="match status" value="1"/>
</dbReference>
<evidence type="ECO:0000259" key="2">
    <source>
        <dbReference type="Pfam" id="PF14214"/>
    </source>
</evidence>
<feature type="domain" description="DUF6570" evidence="3">
    <location>
        <begin position="179"/>
        <end position="241"/>
    </location>
</feature>
<keyword evidence="5" id="KW-1185">Reference proteome</keyword>
<feature type="domain" description="Helitron helicase-like" evidence="2">
    <location>
        <begin position="440"/>
        <end position="652"/>
    </location>
</feature>
<proteinExistence type="predicted"/>
<evidence type="ECO:0000256" key="1">
    <source>
        <dbReference type="SAM" id="MobiDB-lite"/>
    </source>
</evidence>
<dbReference type="EMBL" id="KN881623">
    <property type="protein sequence ID" value="KIY53331.1"/>
    <property type="molecule type" value="Genomic_DNA"/>
</dbReference>
<evidence type="ECO:0000259" key="3">
    <source>
        <dbReference type="Pfam" id="PF20209"/>
    </source>
</evidence>
<reference evidence="4 5" key="1">
    <citation type="journal article" date="2015" name="Fungal Genet. Biol.">
        <title>Evolution of novel wood decay mechanisms in Agaricales revealed by the genome sequences of Fistulina hepatica and Cylindrobasidium torrendii.</title>
        <authorList>
            <person name="Floudas D."/>
            <person name="Held B.W."/>
            <person name="Riley R."/>
            <person name="Nagy L.G."/>
            <person name="Koehler G."/>
            <person name="Ransdell A.S."/>
            <person name="Younus H."/>
            <person name="Chow J."/>
            <person name="Chiniquy J."/>
            <person name="Lipzen A."/>
            <person name="Tritt A."/>
            <person name="Sun H."/>
            <person name="Haridas S."/>
            <person name="LaButti K."/>
            <person name="Ohm R.A."/>
            <person name="Kues U."/>
            <person name="Blanchette R.A."/>
            <person name="Grigoriev I.V."/>
            <person name="Minto R.E."/>
            <person name="Hibbett D.S."/>
        </authorList>
    </citation>
    <scope>NUCLEOTIDE SEQUENCE [LARGE SCALE GENOMIC DNA]</scope>
    <source>
        <strain evidence="4 5">ATCC 64428</strain>
    </source>
</reference>
<gene>
    <name evidence="4" type="ORF">FISHEDRAFT_63402</name>
</gene>
<sequence length="918" mass="105633">MESLRVEDLINVSRPFILIPWSVRRCKADIIDYLQSHGSQELLAVLSECANNRVLQLQQAKENKRHQVNARAAECRKAKREDAKRTRTEWDMAKFLDLPSDVELHNIYRHMFDATSTAESLKLLYCAVCGRERDHLDPKNCYTRILLGDLPNTHRLIPQRPHPAQQLTNGILLAHAGTHQKGDETYRGLRGNVSSYALDSPGIVSMLEGNLMPRRPAILVSVLSITFIGKGKIPKNWIKQLKNAIYSEMTYVIREHMSELPNEDDVPQEIWRCIRHEHDEGVLDEEDGGYIPRDEDIMSNDDDEQSKKEGDDSSQGKPDENKYSFLMEAIEPPTVIPYELSGSLDCNLQNITTSELMQWGLKNMLNDEEDVDEKGYFIRHSGKPVSDFGRVPRMEGITRFDTQPHFDAKNYFEQAFPVLYPYGTGGIECRLYQMLSFIEHIRWSLRQPDRQFRKHHTFMFVAFGILQCRQALGSARLQMLQQNYEENVELISGMTDGRLKWAQCEEEAGKPISNLGVRQLLQQVRATSGRIIWATCITIRPPVLWLTINPSDLHDPIAQIFAGEDLDIEKVMEFAQLHSPDKDVRAQNVAQDPYAAAKFFHFIIRAILHKLFGFDVTPYKTTTTMGIFGRACAYFGTVESQGRGMLHFHLLLFLWHALSASEIKEFLKSDSFRAKVVRFIRTHLRSYLPELQSKESAAKVDKEADVAFTCHPPHPDDPNFYEALQSLELRAARNKQIHTCDIQRCLQMDKAGRLWCKRRAPFRLSDDDFIDENGNWGSKRTYAYVNGWVPSILIWTRSNNDGKLLTNGADTKNITFYITSYLAKQQKDKSNITAVACKTFAFHEQMIAQNEGDDIRDQHRKLLFRLSHALNSKQVLSGPMVVSYLMGWGDVYCSHQYTPIYWSVFVRELLKTFPELRR</sequence>
<dbReference type="InterPro" id="IPR025476">
    <property type="entry name" value="Helitron_helicase-like"/>
</dbReference>
<accession>A0A0D7APU5</accession>
<name>A0A0D7APU5_9AGAR</name>
<evidence type="ECO:0000313" key="4">
    <source>
        <dbReference type="EMBL" id="KIY53331.1"/>
    </source>
</evidence>
<dbReference type="OrthoDB" id="432234at2759"/>
<dbReference type="Pfam" id="PF14214">
    <property type="entry name" value="Helitron_like_N"/>
    <property type="match status" value="1"/>
</dbReference>
<organism evidence="4 5">
    <name type="scientific">Fistulina hepatica ATCC 64428</name>
    <dbReference type="NCBI Taxonomy" id="1128425"/>
    <lineage>
        <taxon>Eukaryota</taxon>
        <taxon>Fungi</taxon>
        <taxon>Dikarya</taxon>
        <taxon>Basidiomycota</taxon>
        <taxon>Agaricomycotina</taxon>
        <taxon>Agaricomycetes</taxon>
        <taxon>Agaricomycetidae</taxon>
        <taxon>Agaricales</taxon>
        <taxon>Fistulinaceae</taxon>
        <taxon>Fistulina</taxon>
    </lineage>
</organism>
<dbReference type="Proteomes" id="UP000054144">
    <property type="component" value="Unassembled WGS sequence"/>
</dbReference>
<feature type="region of interest" description="Disordered" evidence="1">
    <location>
        <begin position="282"/>
        <end position="320"/>
    </location>
</feature>
<evidence type="ECO:0008006" key="6">
    <source>
        <dbReference type="Google" id="ProtNLM"/>
    </source>
</evidence>
<dbReference type="AlphaFoldDB" id="A0A0D7APU5"/>
<evidence type="ECO:0000313" key="5">
    <source>
        <dbReference type="Proteomes" id="UP000054144"/>
    </source>
</evidence>
<dbReference type="InterPro" id="IPR046700">
    <property type="entry name" value="DUF6570"/>
</dbReference>
<protein>
    <recommendedName>
        <fullName evidence="6">Helitron helicase-like domain-containing protein</fullName>
    </recommendedName>
</protein>